<dbReference type="CDD" id="cd00038">
    <property type="entry name" value="CAP_ED"/>
    <property type="match status" value="1"/>
</dbReference>
<dbReference type="InterPro" id="IPR018490">
    <property type="entry name" value="cNMP-bd_dom_sf"/>
</dbReference>
<dbReference type="SUPFAM" id="SSF51206">
    <property type="entry name" value="cAMP-binding domain-like"/>
    <property type="match status" value="1"/>
</dbReference>
<accession>A0A975B3W7</accession>
<dbReference type="SMART" id="SM00100">
    <property type="entry name" value="cNMP"/>
    <property type="match status" value="1"/>
</dbReference>
<dbReference type="GO" id="GO:0004674">
    <property type="term" value="F:protein serine/threonine kinase activity"/>
    <property type="evidence" value="ECO:0007669"/>
    <property type="project" value="UniProtKB-KW"/>
</dbReference>
<dbReference type="AlphaFoldDB" id="A0A975B3W7"/>
<evidence type="ECO:0000256" key="4">
    <source>
        <dbReference type="ARBA" id="ARBA00022777"/>
    </source>
</evidence>
<dbReference type="InterPro" id="IPR000595">
    <property type="entry name" value="cNMP-bd_dom"/>
</dbReference>
<dbReference type="InterPro" id="IPR018488">
    <property type="entry name" value="cNMP-bd_CS"/>
</dbReference>
<keyword evidence="3" id="KW-0547">Nucleotide-binding</keyword>
<organism evidence="9 10">
    <name type="scientific">Desulfonema limicola</name>
    <dbReference type="NCBI Taxonomy" id="45656"/>
    <lineage>
        <taxon>Bacteria</taxon>
        <taxon>Pseudomonadati</taxon>
        <taxon>Thermodesulfobacteriota</taxon>
        <taxon>Desulfobacteria</taxon>
        <taxon>Desulfobacterales</taxon>
        <taxon>Desulfococcaceae</taxon>
        <taxon>Desulfonema</taxon>
    </lineage>
</organism>
<dbReference type="PROSITE" id="PS00108">
    <property type="entry name" value="PROTEIN_KINASE_ST"/>
    <property type="match status" value="1"/>
</dbReference>
<evidence type="ECO:0000313" key="10">
    <source>
        <dbReference type="Proteomes" id="UP000663720"/>
    </source>
</evidence>
<reference evidence="9" key="1">
    <citation type="journal article" date="2021" name="Microb. Physiol.">
        <title>Proteogenomic Insights into the Physiology of Marine, Sulfate-Reducing, Filamentous Desulfonema limicola and Desulfonema magnum.</title>
        <authorList>
            <person name="Schnaars V."/>
            <person name="Wohlbrand L."/>
            <person name="Scheve S."/>
            <person name="Hinrichs C."/>
            <person name="Reinhardt R."/>
            <person name="Rabus R."/>
        </authorList>
    </citation>
    <scope>NUCLEOTIDE SEQUENCE</scope>
    <source>
        <strain evidence="9">5ac10</strain>
    </source>
</reference>
<dbReference type="SMART" id="SM00220">
    <property type="entry name" value="S_TKc"/>
    <property type="match status" value="1"/>
</dbReference>
<dbReference type="Proteomes" id="UP000663720">
    <property type="component" value="Chromosome"/>
</dbReference>
<dbReference type="GO" id="GO:0030553">
    <property type="term" value="F:cGMP binding"/>
    <property type="evidence" value="ECO:0007669"/>
    <property type="project" value="UniProtKB-KW"/>
</dbReference>
<dbReference type="GO" id="GO:0005524">
    <property type="term" value="F:ATP binding"/>
    <property type="evidence" value="ECO:0007669"/>
    <property type="project" value="UniProtKB-KW"/>
</dbReference>
<dbReference type="KEGG" id="dli:dnl_05290"/>
<protein>
    <submittedName>
        <fullName evidence="9">Serine/threonine protein kinase</fullName>
    </submittedName>
</protein>
<keyword evidence="5" id="KW-0067">ATP-binding</keyword>
<dbReference type="InterPro" id="IPR011009">
    <property type="entry name" value="Kinase-like_dom_sf"/>
</dbReference>
<evidence type="ECO:0000256" key="2">
    <source>
        <dbReference type="ARBA" id="ARBA00022679"/>
    </source>
</evidence>
<evidence type="ECO:0000313" key="9">
    <source>
        <dbReference type="EMBL" id="QTA78308.1"/>
    </source>
</evidence>
<keyword evidence="1" id="KW-0140">cGMP</keyword>
<dbReference type="Pfam" id="PF00027">
    <property type="entry name" value="cNMP_binding"/>
    <property type="match status" value="1"/>
</dbReference>
<dbReference type="Gene3D" id="1.10.510.10">
    <property type="entry name" value="Transferase(Phosphotransferase) domain 1"/>
    <property type="match status" value="1"/>
</dbReference>
<dbReference type="Gene3D" id="2.60.120.10">
    <property type="entry name" value="Jelly Rolls"/>
    <property type="match status" value="1"/>
</dbReference>
<dbReference type="RefSeq" id="WP_207690189.1">
    <property type="nucleotide sequence ID" value="NZ_CP061799.1"/>
</dbReference>
<proteinExistence type="predicted"/>
<dbReference type="Pfam" id="PF00069">
    <property type="entry name" value="Pkinase"/>
    <property type="match status" value="1"/>
</dbReference>
<evidence type="ECO:0000256" key="5">
    <source>
        <dbReference type="ARBA" id="ARBA00022840"/>
    </source>
</evidence>
<dbReference type="InterPro" id="IPR014710">
    <property type="entry name" value="RmlC-like_jellyroll"/>
</dbReference>
<dbReference type="Gene3D" id="3.30.200.20">
    <property type="entry name" value="Phosphorylase Kinase, domain 1"/>
    <property type="match status" value="1"/>
</dbReference>
<gene>
    <name evidence="9" type="ORF">dnl_05290</name>
</gene>
<dbReference type="PROSITE" id="PS50042">
    <property type="entry name" value="CNMP_BINDING_3"/>
    <property type="match status" value="1"/>
</dbReference>
<dbReference type="CDD" id="cd14014">
    <property type="entry name" value="STKc_PknB_like"/>
    <property type="match status" value="1"/>
</dbReference>
<evidence type="ECO:0000256" key="6">
    <source>
        <dbReference type="ARBA" id="ARBA00022992"/>
    </source>
</evidence>
<dbReference type="InterPro" id="IPR036390">
    <property type="entry name" value="WH_DNA-bd_sf"/>
</dbReference>
<dbReference type="PROSITE" id="PS50011">
    <property type="entry name" value="PROTEIN_KINASE_DOM"/>
    <property type="match status" value="1"/>
</dbReference>
<dbReference type="SUPFAM" id="SSF56112">
    <property type="entry name" value="Protein kinase-like (PK-like)"/>
    <property type="match status" value="1"/>
</dbReference>
<feature type="domain" description="Cyclic nucleotide-binding" evidence="8">
    <location>
        <begin position="337"/>
        <end position="437"/>
    </location>
</feature>
<dbReference type="InterPro" id="IPR008271">
    <property type="entry name" value="Ser/Thr_kinase_AS"/>
</dbReference>
<sequence length="541" mass="61301">MEHTAISYNECSQMLTDIEQKCFKQFLTSYSDNGKYLVKEHLVSGGMGSVLKVMDQNLKRPSAMKILQPSLRNNEANLNNFIAEAKITGLLEHPNIIPVHDLGLNPDNGIFFTMKLAQGEALIDILKKIKSGEQEYAEKYNLFSLLDIFVKVCNAVSFAHSKDIIHQDIKPHNIMIGPYGEVLLMDWGIGRFIGDPEKEQDPFKKEILKEIQFLSKETKGKIVGTPSYMAPEQIRGDPLLVDKLTDIFLLGATLYHITALEYPYHGKDSYETLCKAARGNPVPPEKRNPSRQIPFELSRIIQKAMSIWKEERYQSVEEMKEDIEALCSGKWFQYQKKKFKPGSVLIKENEAGDEAYLILNGRVRIFKEVNNQKIELGIHSQGDIVGEMALVNNKKRSASVEALEETEVAVLNSEILLQNLKNMPPYMEKILLSISSRLRDANNRIHPNLNKDCTYLVLKQIRLLYSDPARPKGFLPLEASVKEIAGDLGLSKKRIIKALSTAVRAGVIICKNNKIMIPDMDELINFTELTRICSNQDMQCV</sequence>
<dbReference type="PANTHER" id="PTHR43289:SF6">
    <property type="entry name" value="SERINE_THREONINE-PROTEIN KINASE NEKL-3"/>
    <property type="match status" value="1"/>
</dbReference>
<dbReference type="InterPro" id="IPR000719">
    <property type="entry name" value="Prot_kinase_dom"/>
</dbReference>
<evidence type="ECO:0000256" key="3">
    <source>
        <dbReference type="ARBA" id="ARBA00022741"/>
    </source>
</evidence>
<dbReference type="EMBL" id="CP061799">
    <property type="protein sequence ID" value="QTA78308.1"/>
    <property type="molecule type" value="Genomic_DNA"/>
</dbReference>
<dbReference type="PROSITE" id="PS00889">
    <property type="entry name" value="CNMP_BINDING_2"/>
    <property type="match status" value="1"/>
</dbReference>
<evidence type="ECO:0000259" key="7">
    <source>
        <dbReference type="PROSITE" id="PS50011"/>
    </source>
</evidence>
<keyword evidence="6" id="KW-0142">cGMP-binding</keyword>
<feature type="domain" description="Protein kinase" evidence="7">
    <location>
        <begin position="36"/>
        <end position="332"/>
    </location>
</feature>
<keyword evidence="2" id="KW-0808">Transferase</keyword>
<keyword evidence="9" id="KW-0723">Serine/threonine-protein kinase</keyword>
<keyword evidence="10" id="KW-1185">Reference proteome</keyword>
<dbReference type="SUPFAM" id="SSF46785">
    <property type="entry name" value="Winged helix' DNA-binding domain"/>
    <property type="match status" value="1"/>
</dbReference>
<keyword evidence="4 9" id="KW-0418">Kinase</keyword>
<dbReference type="PANTHER" id="PTHR43289">
    <property type="entry name" value="MITOGEN-ACTIVATED PROTEIN KINASE KINASE KINASE 20-RELATED"/>
    <property type="match status" value="1"/>
</dbReference>
<evidence type="ECO:0000256" key="1">
    <source>
        <dbReference type="ARBA" id="ARBA00022535"/>
    </source>
</evidence>
<evidence type="ECO:0000259" key="8">
    <source>
        <dbReference type="PROSITE" id="PS50042"/>
    </source>
</evidence>
<name>A0A975B3W7_9BACT</name>